<dbReference type="Proteomes" id="UP001597322">
    <property type="component" value="Unassembled WGS sequence"/>
</dbReference>
<dbReference type="RefSeq" id="WP_377399128.1">
    <property type="nucleotide sequence ID" value="NZ_JBHUEQ010000015.1"/>
</dbReference>
<keyword evidence="4" id="KW-1185">Reference proteome</keyword>
<evidence type="ECO:0000259" key="1">
    <source>
        <dbReference type="Pfam" id="PF03428"/>
    </source>
</evidence>
<protein>
    <submittedName>
        <fullName evidence="3">Plasmid replication protein RepC</fullName>
    </submittedName>
</protein>
<dbReference type="InterPro" id="IPR047611">
    <property type="entry name" value="RepABC_RepC"/>
</dbReference>
<evidence type="ECO:0000259" key="2">
    <source>
        <dbReference type="Pfam" id="PF11800"/>
    </source>
</evidence>
<evidence type="ECO:0000313" key="4">
    <source>
        <dbReference type="Proteomes" id="UP001597322"/>
    </source>
</evidence>
<comment type="caution">
    <text evidence="3">The sequence shown here is derived from an EMBL/GenBank/DDBJ whole genome shotgun (WGS) entry which is preliminary data.</text>
</comment>
<dbReference type="NCBIfam" id="NF040974">
    <property type="entry name" value="RepABC_RepC"/>
    <property type="match status" value="1"/>
</dbReference>
<dbReference type="InterPro" id="IPR036388">
    <property type="entry name" value="WH-like_DNA-bd_sf"/>
</dbReference>
<proteinExistence type="predicted"/>
<feature type="domain" description="Plasmid replication protein C C-terminal" evidence="2">
    <location>
        <begin position="292"/>
        <end position="392"/>
    </location>
</feature>
<dbReference type="Gene3D" id="1.10.10.10">
    <property type="entry name" value="Winged helix-like DNA-binding domain superfamily/Winged helix DNA-binding domain"/>
    <property type="match status" value="1"/>
</dbReference>
<dbReference type="InterPro" id="IPR021760">
    <property type="entry name" value="RepC_C"/>
</dbReference>
<accession>A0ABW4M2N3</accession>
<dbReference type="InterPro" id="IPR005090">
    <property type="entry name" value="RepC_N"/>
</dbReference>
<evidence type="ECO:0000313" key="3">
    <source>
        <dbReference type="EMBL" id="MFD1745449.1"/>
    </source>
</evidence>
<sequence>MQSDKITTPFGRRSMTLALVKRQMMSAETKASLSVDKWKVYRDICEAREKLGLQHRALAVLNALLSFFPDSELKPDGMLVVFPSNAQLSARSHGICSRTLRRNLAALTEAGVIERHDSPNGKRYAHRNKTGSIEIAFGFSLEPLLKRAHEFAEMAEQVAEQRMQLKRSKDMLSLCRRDIRKLIAIGNLASNENSEARLDSILAQLPRTANLAQIESVLRQLQVLKEEVINTLKKEKKLDVLSVSDGHNVRHIEESESESLPESENGEALNAERMPQAHEDNAKRLTVSPSIPLDMVLRACPEIINYSPQGIIRTWHDLASAASLARSMLGISSHTYHRSVTVMGPMNAAIVLAGMLEKLDSIQSPAAYLCDLSKRAERQGFSPVPLVMSLLRAKHMLSKTSMACKTPDALANTSSHPRPVVRISGSCYGE</sequence>
<name>A0ABW4M2N3_9HYPH</name>
<gene>
    <name evidence="3" type="primary">repC</name>
    <name evidence="3" type="ORF">ACFSE1_08265</name>
</gene>
<dbReference type="Pfam" id="PF11800">
    <property type="entry name" value="RP-C_C"/>
    <property type="match status" value="1"/>
</dbReference>
<dbReference type="NCBIfam" id="NF010396">
    <property type="entry name" value="PRK13824.1"/>
    <property type="match status" value="1"/>
</dbReference>
<organism evidence="3 4">
    <name type="scientific">Rhizobium helianthi</name>
    <dbReference type="NCBI Taxonomy" id="1132695"/>
    <lineage>
        <taxon>Bacteria</taxon>
        <taxon>Pseudomonadati</taxon>
        <taxon>Pseudomonadota</taxon>
        <taxon>Alphaproteobacteria</taxon>
        <taxon>Hyphomicrobiales</taxon>
        <taxon>Rhizobiaceae</taxon>
        <taxon>Rhizobium/Agrobacterium group</taxon>
        <taxon>Rhizobium</taxon>
    </lineage>
</organism>
<dbReference type="EMBL" id="JBHUEQ010000015">
    <property type="protein sequence ID" value="MFD1745449.1"/>
    <property type="molecule type" value="Genomic_DNA"/>
</dbReference>
<feature type="domain" description="Plasmid replication protein C N-terminal" evidence="1">
    <location>
        <begin position="13"/>
        <end position="185"/>
    </location>
</feature>
<reference evidence="4" key="1">
    <citation type="journal article" date="2019" name="Int. J. Syst. Evol. Microbiol.">
        <title>The Global Catalogue of Microorganisms (GCM) 10K type strain sequencing project: providing services to taxonomists for standard genome sequencing and annotation.</title>
        <authorList>
            <consortium name="The Broad Institute Genomics Platform"/>
            <consortium name="The Broad Institute Genome Sequencing Center for Infectious Disease"/>
            <person name="Wu L."/>
            <person name="Ma J."/>
        </authorList>
    </citation>
    <scope>NUCLEOTIDE SEQUENCE [LARGE SCALE GENOMIC DNA]</scope>
    <source>
        <strain evidence="4">CG52</strain>
    </source>
</reference>
<dbReference type="Pfam" id="PF03428">
    <property type="entry name" value="RP-C"/>
    <property type="match status" value="1"/>
</dbReference>